<feature type="domain" description="Cas3 C-terminal" evidence="1">
    <location>
        <begin position="12"/>
        <end position="117"/>
    </location>
</feature>
<comment type="caution">
    <text evidence="2">The sequence shown here is derived from an EMBL/GenBank/DDBJ whole genome shotgun (WGS) entry which is preliminary data.</text>
</comment>
<protein>
    <recommendedName>
        <fullName evidence="1">Cas3 C-terminal domain-containing protein</fullName>
    </recommendedName>
</protein>
<evidence type="ECO:0000313" key="3">
    <source>
        <dbReference type="Proteomes" id="UP001589870"/>
    </source>
</evidence>
<evidence type="ECO:0000259" key="1">
    <source>
        <dbReference type="Pfam" id="PF18395"/>
    </source>
</evidence>
<sequence length="129" mass="13940">MTNALEYTEGIDAAVTVVLLHEDPISGEILPVEGNTPVDLAEGTPPAPELVAQLLDSSVRLTAPDVPREIVEAVTELPVPANFAESPWLRAHRVLTLRGNRAALGSFRMYYSPRLGLVVDELPRTDTGE</sequence>
<name>A0ABV6U1R2_9ACTN</name>
<dbReference type="RefSeq" id="WP_394300594.1">
    <property type="nucleotide sequence ID" value="NZ_JBHMQT010000013.1"/>
</dbReference>
<evidence type="ECO:0000313" key="2">
    <source>
        <dbReference type="EMBL" id="MFC0862380.1"/>
    </source>
</evidence>
<dbReference type="Proteomes" id="UP001589870">
    <property type="component" value="Unassembled WGS sequence"/>
</dbReference>
<accession>A0ABV6U1R2</accession>
<dbReference type="Pfam" id="PF18395">
    <property type="entry name" value="Cas3_C"/>
    <property type="match status" value="1"/>
</dbReference>
<keyword evidence="3" id="KW-1185">Reference proteome</keyword>
<proteinExistence type="predicted"/>
<organism evidence="2 3">
    <name type="scientific">Sphaerimonospora cavernae</name>
    <dbReference type="NCBI Taxonomy" id="1740611"/>
    <lineage>
        <taxon>Bacteria</taxon>
        <taxon>Bacillati</taxon>
        <taxon>Actinomycetota</taxon>
        <taxon>Actinomycetes</taxon>
        <taxon>Streptosporangiales</taxon>
        <taxon>Streptosporangiaceae</taxon>
        <taxon>Sphaerimonospora</taxon>
    </lineage>
</organism>
<gene>
    <name evidence="2" type="ORF">ACFHYQ_08730</name>
</gene>
<reference evidence="2 3" key="1">
    <citation type="submission" date="2024-09" db="EMBL/GenBank/DDBJ databases">
        <authorList>
            <person name="Sun Q."/>
            <person name="Mori K."/>
        </authorList>
    </citation>
    <scope>NUCLEOTIDE SEQUENCE [LARGE SCALE GENOMIC DNA]</scope>
    <source>
        <strain evidence="2 3">TBRC 1851</strain>
    </source>
</reference>
<dbReference type="EMBL" id="JBHMQT010000013">
    <property type="protein sequence ID" value="MFC0862380.1"/>
    <property type="molecule type" value="Genomic_DNA"/>
</dbReference>
<dbReference type="InterPro" id="IPR041372">
    <property type="entry name" value="Cas3_C"/>
</dbReference>